<evidence type="ECO:0000256" key="1">
    <source>
        <dbReference type="SAM" id="MobiDB-lite"/>
    </source>
</evidence>
<dbReference type="STRING" id="537013.CLOSTMETH_00393"/>
<protein>
    <submittedName>
        <fullName evidence="2">Uncharacterized protein</fullName>
    </submittedName>
</protein>
<name>C0E995_9FIRM</name>
<accession>C0E995</accession>
<proteinExistence type="predicted"/>
<feature type="region of interest" description="Disordered" evidence="1">
    <location>
        <begin position="1"/>
        <end position="24"/>
    </location>
</feature>
<reference evidence="2 3" key="2">
    <citation type="submission" date="2009-02" db="EMBL/GenBank/DDBJ databases">
        <title>Draft genome sequence of Clostridium methylpentosum (DSM 5476).</title>
        <authorList>
            <person name="Sudarsanam P."/>
            <person name="Ley R."/>
            <person name="Guruge J."/>
            <person name="Turnbaugh P.J."/>
            <person name="Mahowald M."/>
            <person name="Liep D."/>
            <person name="Gordon J."/>
        </authorList>
    </citation>
    <scope>NUCLEOTIDE SEQUENCE [LARGE SCALE GENOMIC DNA]</scope>
    <source>
        <strain evidence="2 3">DSM 5476</strain>
    </source>
</reference>
<evidence type="ECO:0000313" key="2">
    <source>
        <dbReference type="EMBL" id="EEG31925.1"/>
    </source>
</evidence>
<evidence type="ECO:0000313" key="3">
    <source>
        <dbReference type="Proteomes" id="UP000003340"/>
    </source>
</evidence>
<comment type="caution">
    <text evidence="2">The sequence shown here is derived from an EMBL/GenBank/DDBJ whole genome shotgun (WGS) entry which is preliminary data.</text>
</comment>
<keyword evidence="3" id="KW-1185">Reference proteome</keyword>
<dbReference type="AlphaFoldDB" id="C0E995"/>
<dbReference type="Proteomes" id="UP000003340">
    <property type="component" value="Unassembled WGS sequence"/>
</dbReference>
<organism evidence="2 3">
    <name type="scientific">[Clostridium] methylpentosum DSM 5476</name>
    <dbReference type="NCBI Taxonomy" id="537013"/>
    <lineage>
        <taxon>Bacteria</taxon>
        <taxon>Bacillati</taxon>
        <taxon>Bacillota</taxon>
        <taxon>Clostridia</taxon>
        <taxon>Eubacteriales</taxon>
        <taxon>Oscillospiraceae</taxon>
        <taxon>Oscillospiraceae incertae sedis</taxon>
    </lineage>
</organism>
<dbReference type="HOGENOM" id="CLU_2988593_0_0_9"/>
<dbReference type="EMBL" id="ACEC01000019">
    <property type="protein sequence ID" value="EEG31925.1"/>
    <property type="molecule type" value="Genomic_DNA"/>
</dbReference>
<gene>
    <name evidence="2" type="ORF">CLOSTMETH_00393</name>
</gene>
<reference evidence="2 3" key="1">
    <citation type="submission" date="2009-01" db="EMBL/GenBank/DDBJ databases">
        <authorList>
            <person name="Fulton L."/>
            <person name="Clifton S."/>
            <person name="Fulton B."/>
            <person name="Xu J."/>
            <person name="Minx P."/>
            <person name="Pepin K.H."/>
            <person name="Johnson M."/>
            <person name="Bhonagiri V."/>
            <person name="Nash W.E."/>
            <person name="Mardis E.R."/>
            <person name="Wilson R.K."/>
        </authorList>
    </citation>
    <scope>NUCLEOTIDE SEQUENCE [LARGE SCALE GENOMIC DNA]</scope>
    <source>
        <strain evidence="2 3">DSM 5476</strain>
    </source>
</reference>
<sequence length="57" mass="6075">MEREALNQNTPFSAHGTSTRQRSFPSLPFLEGLSAASSSVDKAQGDYEGFSTAGCFS</sequence>